<accession>A0AAV2IDH0</accession>
<evidence type="ECO:0000313" key="3">
    <source>
        <dbReference type="EMBL" id="CAL1542712.1"/>
    </source>
</evidence>
<dbReference type="EMBL" id="CAXITT010000503">
    <property type="protein sequence ID" value="CAL1542712.1"/>
    <property type="molecule type" value="Genomic_DNA"/>
</dbReference>
<dbReference type="GO" id="GO:0051015">
    <property type="term" value="F:actin filament binding"/>
    <property type="evidence" value="ECO:0007669"/>
    <property type="project" value="TreeGrafter"/>
</dbReference>
<comment type="subcellular location">
    <subcellularLocation>
        <location evidence="1">Cytoplasm</location>
    </subcellularLocation>
</comment>
<dbReference type="GO" id="GO:0098609">
    <property type="term" value="P:cell-cell adhesion"/>
    <property type="evidence" value="ECO:0007669"/>
    <property type="project" value="TreeGrafter"/>
</dbReference>
<dbReference type="GO" id="GO:0005737">
    <property type="term" value="C:cytoplasm"/>
    <property type="evidence" value="ECO:0007669"/>
    <property type="project" value="UniProtKB-SubCell"/>
</dbReference>
<dbReference type="GO" id="GO:0016477">
    <property type="term" value="P:cell migration"/>
    <property type="evidence" value="ECO:0007669"/>
    <property type="project" value="TreeGrafter"/>
</dbReference>
<evidence type="ECO:0000313" key="4">
    <source>
        <dbReference type="Proteomes" id="UP001497497"/>
    </source>
</evidence>
<sequence length="130" mass="14679">MTIWGNVLQSNIRLLHQVTRTCTQYPGNVLAKVSYDSVQQEIMQACEKIKQLLTFGPDEDDSTVSFVRVVDKVMDALTEAQRSELNEDFESEIVTLVQHSMAVAHYTHGVYKDVIVASCHRVRTCCPNTC</sequence>
<comment type="caution">
    <text evidence="3">The sequence shown here is derived from an EMBL/GenBank/DDBJ whole genome shotgun (WGS) entry which is preliminary data.</text>
</comment>
<evidence type="ECO:0000256" key="2">
    <source>
        <dbReference type="ARBA" id="ARBA00022490"/>
    </source>
</evidence>
<reference evidence="3 4" key="1">
    <citation type="submission" date="2024-04" db="EMBL/GenBank/DDBJ databases">
        <authorList>
            <consortium name="Genoscope - CEA"/>
            <person name="William W."/>
        </authorList>
    </citation>
    <scope>NUCLEOTIDE SEQUENCE [LARGE SCALE GENOMIC DNA]</scope>
</reference>
<dbReference type="Proteomes" id="UP001497497">
    <property type="component" value="Unassembled WGS sequence"/>
</dbReference>
<gene>
    <name evidence="3" type="ORF">GSLYS_00016246001</name>
</gene>
<dbReference type="GO" id="GO:0016342">
    <property type="term" value="C:catenin complex"/>
    <property type="evidence" value="ECO:0007669"/>
    <property type="project" value="TreeGrafter"/>
</dbReference>
<keyword evidence="4" id="KW-1185">Reference proteome</keyword>
<dbReference type="PANTHER" id="PTHR18914:SF30">
    <property type="entry name" value="VINCULIN_ALPHA-CATENIN FAMILY MEMBER 1"/>
    <property type="match status" value="1"/>
</dbReference>
<name>A0AAV2IDH0_LYMST</name>
<proteinExistence type="predicted"/>
<evidence type="ECO:0000256" key="1">
    <source>
        <dbReference type="ARBA" id="ARBA00004496"/>
    </source>
</evidence>
<dbReference type="AlphaFoldDB" id="A0AAV2IDH0"/>
<dbReference type="GO" id="GO:0008013">
    <property type="term" value="F:beta-catenin binding"/>
    <property type="evidence" value="ECO:0007669"/>
    <property type="project" value="TreeGrafter"/>
</dbReference>
<protein>
    <submittedName>
        <fullName evidence="3">Uncharacterized protein</fullName>
    </submittedName>
</protein>
<keyword evidence="2" id="KW-0963">Cytoplasm</keyword>
<organism evidence="3 4">
    <name type="scientific">Lymnaea stagnalis</name>
    <name type="common">Great pond snail</name>
    <name type="synonym">Helix stagnalis</name>
    <dbReference type="NCBI Taxonomy" id="6523"/>
    <lineage>
        <taxon>Eukaryota</taxon>
        <taxon>Metazoa</taxon>
        <taxon>Spiralia</taxon>
        <taxon>Lophotrochozoa</taxon>
        <taxon>Mollusca</taxon>
        <taxon>Gastropoda</taxon>
        <taxon>Heterobranchia</taxon>
        <taxon>Euthyneura</taxon>
        <taxon>Panpulmonata</taxon>
        <taxon>Hygrophila</taxon>
        <taxon>Lymnaeoidea</taxon>
        <taxon>Lymnaeidae</taxon>
        <taxon>Lymnaea</taxon>
    </lineage>
</organism>
<dbReference type="GO" id="GO:0005912">
    <property type="term" value="C:adherens junction"/>
    <property type="evidence" value="ECO:0007669"/>
    <property type="project" value="TreeGrafter"/>
</dbReference>
<dbReference type="PANTHER" id="PTHR18914">
    <property type="entry name" value="ALPHA CATENIN"/>
    <property type="match status" value="1"/>
</dbReference>